<dbReference type="OrthoDB" id="10044711at2759"/>
<dbReference type="Proteomes" id="UP000596742">
    <property type="component" value="Unassembled WGS sequence"/>
</dbReference>
<keyword evidence="2" id="KW-1185">Reference proteome</keyword>
<name>A0A8B6CPE4_MYTGA</name>
<reference evidence="1" key="1">
    <citation type="submission" date="2018-11" db="EMBL/GenBank/DDBJ databases">
        <authorList>
            <person name="Alioto T."/>
            <person name="Alioto T."/>
        </authorList>
    </citation>
    <scope>NUCLEOTIDE SEQUENCE</scope>
</reference>
<gene>
    <name evidence="1" type="ORF">MGAL_10B007795</name>
</gene>
<comment type="caution">
    <text evidence="1">The sequence shown here is derived from an EMBL/GenBank/DDBJ whole genome shotgun (WGS) entry which is preliminary data.</text>
</comment>
<proteinExistence type="predicted"/>
<sequence>MPNRATSEHPLTQKPYLNDKYTHRFCVNHEECVENEENKDGNEMTVRKSSRKRKLPLYLKEYESLYSDESIERIIVTDEEVKSCKDKSKLNKFYKTTAGMLFVIRSCGVIVGFADMYSHASLTQVFLLLRKTFFMDDSCKKRIKYLGYDRCCELKPFLRRLIKENVAGSEEMLNDVQFLVYIFHVLKHTKPSCMPVNNNPLCAFHPKLDKFSEILGCNTKSCEQAFKKLNRSNIPPDT</sequence>
<evidence type="ECO:0000313" key="2">
    <source>
        <dbReference type="Proteomes" id="UP000596742"/>
    </source>
</evidence>
<evidence type="ECO:0000313" key="1">
    <source>
        <dbReference type="EMBL" id="VDI07402.1"/>
    </source>
</evidence>
<organism evidence="1 2">
    <name type="scientific">Mytilus galloprovincialis</name>
    <name type="common">Mediterranean mussel</name>
    <dbReference type="NCBI Taxonomy" id="29158"/>
    <lineage>
        <taxon>Eukaryota</taxon>
        <taxon>Metazoa</taxon>
        <taxon>Spiralia</taxon>
        <taxon>Lophotrochozoa</taxon>
        <taxon>Mollusca</taxon>
        <taxon>Bivalvia</taxon>
        <taxon>Autobranchia</taxon>
        <taxon>Pteriomorphia</taxon>
        <taxon>Mytilida</taxon>
        <taxon>Mytiloidea</taxon>
        <taxon>Mytilidae</taxon>
        <taxon>Mytilinae</taxon>
        <taxon>Mytilus</taxon>
    </lineage>
</organism>
<dbReference type="AlphaFoldDB" id="A0A8B6CPE4"/>
<protein>
    <submittedName>
        <fullName evidence="1">Uncharacterized protein</fullName>
    </submittedName>
</protein>
<dbReference type="EMBL" id="UYJE01002044">
    <property type="protein sequence ID" value="VDI07402.1"/>
    <property type="molecule type" value="Genomic_DNA"/>
</dbReference>
<accession>A0A8B6CPE4</accession>